<proteinExistence type="predicted"/>
<reference evidence="1" key="1">
    <citation type="submission" date="2019-03" db="EMBL/GenBank/DDBJ databases">
        <title>Single cell metagenomics reveals metabolic interactions within the superorganism composed of flagellate Streblomastix strix and complex community of Bacteroidetes bacteria on its surface.</title>
        <authorList>
            <person name="Treitli S.C."/>
            <person name="Kolisko M."/>
            <person name="Husnik F."/>
            <person name="Keeling P."/>
            <person name="Hampl V."/>
        </authorList>
    </citation>
    <scope>NUCLEOTIDE SEQUENCE</scope>
    <source>
        <strain evidence="1">STM</strain>
    </source>
</reference>
<dbReference type="InterPro" id="IPR032342">
    <property type="entry name" value="DUF4861"/>
</dbReference>
<dbReference type="GO" id="GO:0005975">
    <property type="term" value="P:carbohydrate metabolic process"/>
    <property type="evidence" value="ECO:0007669"/>
    <property type="project" value="InterPro"/>
</dbReference>
<evidence type="ECO:0008006" key="2">
    <source>
        <dbReference type="Google" id="ProtNLM"/>
    </source>
</evidence>
<dbReference type="PROSITE" id="PS51257">
    <property type="entry name" value="PROKAR_LIPOPROTEIN"/>
    <property type="match status" value="1"/>
</dbReference>
<dbReference type="SUPFAM" id="SSF74650">
    <property type="entry name" value="Galactose mutarotase-like"/>
    <property type="match status" value="1"/>
</dbReference>
<protein>
    <recommendedName>
        <fullName evidence="2">DUF4861 domain-containing protein</fullName>
    </recommendedName>
</protein>
<dbReference type="AlphaFoldDB" id="A0A5J4R702"/>
<dbReference type="EMBL" id="SNRY01001604">
    <property type="protein sequence ID" value="KAA6329736.1"/>
    <property type="molecule type" value="Genomic_DNA"/>
</dbReference>
<gene>
    <name evidence="1" type="ORF">EZS27_021496</name>
</gene>
<dbReference type="Pfam" id="PF16153">
    <property type="entry name" value="DUF4861"/>
    <property type="match status" value="1"/>
</dbReference>
<dbReference type="GO" id="GO:0030246">
    <property type="term" value="F:carbohydrate binding"/>
    <property type="evidence" value="ECO:0007669"/>
    <property type="project" value="InterPro"/>
</dbReference>
<organism evidence="1">
    <name type="scientific">termite gut metagenome</name>
    <dbReference type="NCBI Taxonomy" id="433724"/>
    <lineage>
        <taxon>unclassified sequences</taxon>
        <taxon>metagenomes</taxon>
        <taxon>organismal metagenomes</taxon>
    </lineage>
</organism>
<accession>A0A5J4R702</accession>
<dbReference type="InterPro" id="IPR011013">
    <property type="entry name" value="Gal_mutarotase_sf_dom"/>
</dbReference>
<sequence length="386" mass="43822">MNRLFVLFLIIALPAMLTSCTPEAMQLTVGNPSDFDRSYEMVEIPVEDVQAKVTLTGNEVYVVKDATGAVVPSQITHDGKLIFQSQLKPNETRTFTIQPGEIQAFEPKTFGRYIHERKEDFAWENDRVAFRIYGQALIPIDGPSNGLDVWYKRTDKLVLEKWYKNDLEGVASYHNDSGEGLDDYKVGRSLGAGAMAPYVNDKLWLNENYVSYEALESGPLRTTFKLTYKDIEVDGKTYAETRAFSLDAGSQLTKVIQEYRGLQEAIPVASGVVKREQDSVIVSQGNDYIIYVEPFSEVVDNVYLGVVFPDKFERSATDTYTITHNGQKKDDVYSHVLLVTTYQPNKPVTYYTGYGWSKYGFSSLTDFQQYIDHFTQALKQPFILNY</sequence>
<evidence type="ECO:0000313" key="1">
    <source>
        <dbReference type="EMBL" id="KAA6329736.1"/>
    </source>
</evidence>
<name>A0A5J4R702_9ZZZZ</name>
<comment type="caution">
    <text evidence="1">The sequence shown here is derived from an EMBL/GenBank/DDBJ whole genome shotgun (WGS) entry which is preliminary data.</text>
</comment>
<dbReference type="GO" id="GO:0003824">
    <property type="term" value="F:catalytic activity"/>
    <property type="evidence" value="ECO:0007669"/>
    <property type="project" value="InterPro"/>
</dbReference>